<evidence type="ECO:0000256" key="9">
    <source>
        <dbReference type="RuleBase" id="RU364073"/>
    </source>
</evidence>
<dbReference type="Pfam" id="PF00370">
    <property type="entry name" value="FGGY_N"/>
    <property type="match status" value="1"/>
</dbReference>
<reference evidence="12" key="1">
    <citation type="journal article" date="2015" name="Genome Announc.">
        <title>Draft Genome Sequence of Anaerolineae Strain TC1, a Novel Isolate from a Methanogenic Wastewater Treatment System.</title>
        <authorList>
            <person name="Matsuura N."/>
            <person name="Tourlousse D.M."/>
            <person name="Sun L."/>
            <person name="Toyonaga M."/>
            <person name="Kuroda K."/>
            <person name="Ohashi A."/>
            <person name="Cruz R."/>
            <person name="Yamaguchi T."/>
            <person name="Sekiguchi Y."/>
        </authorList>
    </citation>
    <scope>NUCLEOTIDE SEQUENCE [LARGE SCALE GENOMIC DNA]</scope>
    <source>
        <strain evidence="12">TC1</strain>
    </source>
</reference>
<keyword evidence="7 9" id="KW-0119">Carbohydrate metabolism</keyword>
<organism evidence="12">
    <name type="scientific">Flexilinea flocculi</name>
    <dbReference type="NCBI Taxonomy" id="1678840"/>
    <lineage>
        <taxon>Bacteria</taxon>
        <taxon>Bacillati</taxon>
        <taxon>Chloroflexota</taxon>
        <taxon>Anaerolineae</taxon>
        <taxon>Anaerolineales</taxon>
        <taxon>Anaerolineaceae</taxon>
        <taxon>Flexilinea</taxon>
    </lineage>
</organism>
<dbReference type="GO" id="GO:0005997">
    <property type="term" value="P:xylulose metabolic process"/>
    <property type="evidence" value="ECO:0007669"/>
    <property type="project" value="InterPro"/>
</dbReference>
<dbReference type="GO" id="GO:0005524">
    <property type="term" value="F:ATP binding"/>
    <property type="evidence" value="ECO:0007669"/>
    <property type="project" value="UniProtKB-KW"/>
</dbReference>
<keyword evidence="6 9" id="KW-0067">ATP-binding</keyword>
<dbReference type="PANTHER" id="PTHR43095">
    <property type="entry name" value="SUGAR KINASE"/>
    <property type="match status" value="1"/>
</dbReference>
<dbReference type="InterPro" id="IPR050406">
    <property type="entry name" value="FGGY_Carb_Kinase"/>
</dbReference>
<gene>
    <name evidence="9" type="primary">xylB</name>
    <name evidence="12" type="ORF">ATC1_1315</name>
</gene>
<dbReference type="SUPFAM" id="SSF53067">
    <property type="entry name" value="Actin-like ATPase domain"/>
    <property type="match status" value="2"/>
</dbReference>
<dbReference type="STRING" id="1678840.ATC1_1315"/>
<dbReference type="PANTHER" id="PTHR43095:SF5">
    <property type="entry name" value="XYLULOSE KINASE"/>
    <property type="match status" value="1"/>
</dbReference>
<dbReference type="Pfam" id="PF02782">
    <property type="entry name" value="FGGY_C"/>
    <property type="match status" value="1"/>
</dbReference>
<dbReference type="NCBIfam" id="TIGR01312">
    <property type="entry name" value="XylB"/>
    <property type="match status" value="1"/>
</dbReference>
<keyword evidence="3 8" id="KW-0808">Transferase</keyword>
<evidence type="ECO:0000256" key="8">
    <source>
        <dbReference type="RuleBase" id="RU003733"/>
    </source>
</evidence>
<name>A0A0S7BSD2_9CHLR</name>
<accession>A0A0S7BSD2</accession>
<dbReference type="GO" id="GO:0042732">
    <property type="term" value="P:D-xylose metabolic process"/>
    <property type="evidence" value="ECO:0007669"/>
    <property type="project" value="UniProtKB-KW"/>
</dbReference>
<dbReference type="EC" id="2.7.1.17" evidence="9"/>
<evidence type="ECO:0000256" key="1">
    <source>
        <dbReference type="ARBA" id="ARBA00009156"/>
    </source>
</evidence>
<feature type="domain" description="Carbohydrate kinase FGGY N-terminal" evidence="10">
    <location>
        <begin position="4"/>
        <end position="248"/>
    </location>
</feature>
<dbReference type="GO" id="GO:0004856">
    <property type="term" value="F:D-xylulokinase activity"/>
    <property type="evidence" value="ECO:0007669"/>
    <property type="project" value="UniProtKB-EC"/>
</dbReference>
<evidence type="ECO:0000256" key="4">
    <source>
        <dbReference type="ARBA" id="ARBA00022741"/>
    </source>
</evidence>
<dbReference type="CDD" id="cd07808">
    <property type="entry name" value="ASKHA_NBD_FGGY_EcXK-like"/>
    <property type="match status" value="1"/>
</dbReference>
<proteinExistence type="inferred from homology"/>
<evidence type="ECO:0000313" key="13">
    <source>
        <dbReference type="Proteomes" id="UP000053370"/>
    </source>
</evidence>
<protein>
    <recommendedName>
        <fullName evidence="9">Xylulose kinase</fullName>
        <shortName evidence="9">Xylulokinase</shortName>
        <ecNumber evidence="9">2.7.1.17</ecNumber>
    </recommendedName>
</protein>
<dbReference type="InterPro" id="IPR000577">
    <property type="entry name" value="Carb_kinase_FGGY"/>
</dbReference>
<dbReference type="InterPro" id="IPR018485">
    <property type="entry name" value="FGGY_C"/>
</dbReference>
<dbReference type="PROSITE" id="PS00445">
    <property type="entry name" value="FGGY_KINASES_2"/>
    <property type="match status" value="1"/>
</dbReference>
<comment type="catalytic activity">
    <reaction evidence="9">
        <text>D-xylulose + ATP = D-xylulose 5-phosphate + ADP + H(+)</text>
        <dbReference type="Rhea" id="RHEA:10964"/>
        <dbReference type="ChEBI" id="CHEBI:15378"/>
        <dbReference type="ChEBI" id="CHEBI:17140"/>
        <dbReference type="ChEBI" id="CHEBI:30616"/>
        <dbReference type="ChEBI" id="CHEBI:57737"/>
        <dbReference type="ChEBI" id="CHEBI:456216"/>
        <dbReference type="EC" id="2.7.1.17"/>
    </reaction>
</comment>
<evidence type="ECO:0000259" key="11">
    <source>
        <dbReference type="Pfam" id="PF02782"/>
    </source>
</evidence>
<evidence type="ECO:0000256" key="2">
    <source>
        <dbReference type="ARBA" id="ARBA00022629"/>
    </source>
</evidence>
<evidence type="ECO:0000256" key="7">
    <source>
        <dbReference type="ARBA" id="ARBA00023277"/>
    </source>
</evidence>
<evidence type="ECO:0000313" key="12">
    <source>
        <dbReference type="EMBL" id="GAP40052.1"/>
    </source>
</evidence>
<evidence type="ECO:0000259" key="10">
    <source>
        <dbReference type="Pfam" id="PF00370"/>
    </source>
</evidence>
<dbReference type="RefSeq" id="WP_062279028.1">
    <property type="nucleotide sequence ID" value="NZ_DF968181.1"/>
</dbReference>
<dbReference type="InterPro" id="IPR006000">
    <property type="entry name" value="Xylulokinase"/>
</dbReference>
<dbReference type="InterPro" id="IPR043129">
    <property type="entry name" value="ATPase_NBD"/>
</dbReference>
<dbReference type="Proteomes" id="UP000053370">
    <property type="component" value="Unassembled WGS sequence"/>
</dbReference>
<keyword evidence="2 9" id="KW-0859">Xylose metabolism</keyword>
<comment type="similarity">
    <text evidence="1 8">Belongs to the FGGY kinase family.</text>
</comment>
<keyword evidence="5 8" id="KW-0418">Kinase</keyword>
<dbReference type="PATRIC" id="fig|1678840.3.peg.1219"/>
<keyword evidence="4 9" id="KW-0547">Nucleotide-binding</keyword>
<dbReference type="OrthoDB" id="9805576at2"/>
<dbReference type="PIRSF" id="PIRSF000538">
    <property type="entry name" value="GlpK"/>
    <property type="match status" value="1"/>
</dbReference>
<feature type="domain" description="Carbohydrate kinase FGGY C-terminal" evidence="11">
    <location>
        <begin position="259"/>
        <end position="451"/>
    </location>
</feature>
<dbReference type="Gene3D" id="3.30.420.40">
    <property type="match status" value="2"/>
</dbReference>
<evidence type="ECO:0000256" key="3">
    <source>
        <dbReference type="ARBA" id="ARBA00022679"/>
    </source>
</evidence>
<dbReference type="InterPro" id="IPR018483">
    <property type="entry name" value="Carb_kinase_FGGY_CS"/>
</dbReference>
<keyword evidence="13" id="KW-1185">Reference proteome</keyword>
<dbReference type="AlphaFoldDB" id="A0A0S7BSD2"/>
<sequence length="504" mass="56046">MNVLLGIDLGTTSLKVSLYSETGLRIGSQSREYPIQVPQPGFAEQDPLDWWNAFINCCQQLKADYPEAFEQIAGIGICGQMHSQVYLDQHDQILRPAISWMDQRTASIAERYNRDASIKDLIFENTSNTASTTYSAMHIRWVKENQPEIWEKTESILIAKDYLKFRLTGQKATDYSEASGTLLFDNQREKWSQEMFDLFEIPSQLIPEVSASDVIIGTVSAEAAKITGLRAGIPVANGSTDNSASAFGAGMISSSQVTLIIGTAGVITVCSDKPLIDHLDRTLCWHYCLPKHWVTLGIMQTAGESLQWFKNSFDPPDETGTESGDIFNRYNESIRNVPDGSDGLIFLPYLNGERTPYWDSNARGVFFGINLKTEKSHFIKAIMEGVSFGLRNNIETVESLGIQIQDVRAVGGGLKSQVWLDILGKIIRKPITTISGHDTANLGNIILCGKAIGLYTSYAETIQQLVKTDRTVAYPDGSEIYEKQYPLFLELYQDLKPTFKKAAG</sequence>
<dbReference type="InterPro" id="IPR018484">
    <property type="entry name" value="FGGY_N"/>
</dbReference>
<evidence type="ECO:0000256" key="6">
    <source>
        <dbReference type="ARBA" id="ARBA00022840"/>
    </source>
</evidence>
<dbReference type="EMBL" id="DF968181">
    <property type="protein sequence ID" value="GAP40052.1"/>
    <property type="molecule type" value="Genomic_DNA"/>
</dbReference>
<evidence type="ECO:0000256" key="5">
    <source>
        <dbReference type="ARBA" id="ARBA00022777"/>
    </source>
</evidence>